<feature type="transmembrane region" description="Helical" evidence="2">
    <location>
        <begin position="6"/>
        <end position="29"/>
    </location>
</feature>
<keyword evidence="2" id="KW-0812">Transmembrane</keyword>
<dbReference type="AlphaFoldDB" id="A0AA86PXH5"/>
<evidence type="ECO:0000313" key="5">
    <source>
        <dbReference type="Proteomes" id="UP001642409"/>
    </source>
</evidence>
<dbReference type="EMBL" id="CATOUU010000711">
    <property type="protein sequence ID" value="CAI9943115.1"/>
    <property type="molecule type" value="Genomic_DNA"/>
</dbReference>
<reference evidence="4 5" key="2">
    <citation type="submission" date="2024-07" db="EMBL/GenBank/DDBJ databases">
        <authorList>
            <person name="Akdeniz Z."/>
        </authorList>
    </citation>
    <scope>NUCLEOTIDE SEQUENCE [LARGE SCALE GENOMIC DNA]</scope>
</reference>
<name>A0AA86PXH5_9EUKA</name>
<sequence length="255" mass="30299">MLFSSFFYDLTFPFLFATLVAIFVSLFQIQQHLFIYTSNDYYQLFIIFRVFPFISLQTSYSENKYSDKSESFLERQRQVSKNYRDRKRQAKNQLFSGLDEQTQLNNKLRHEYQDVKTRVDFQFSSALQASKNCVQILRQLNSSLSQNNNIQPQNNIDIQKQIQQDIVRPDIQFDLKQEPEFDVSTEESVFQSNQFLFVFIFFILLTVPALFTPKQLQNALIKFSAKFLKKESEKIIEEKWSGMKCDDFCGWEIKG</sequence>
<keyword evidence="2" id="KW-1133">Transmembrane helix</keyword>
<reference evidence="3" key="1">
    <citation type="submission" date="2023-06" db="EMBL/GenBank/DDBJ databases">
        <authorList>
            <person name="Kurt Z."/>
        </authorList>
    </citation>
    <scope>NUCLEOTIDE SEQUENCE</scope>
</reference>
<dbReference type="CDD" id="cd14686">
    <property type="entry name" value="bZIP"/>
    <property type="match status" value="1"/>
</dbReference>
<evidence type="ECO:0000256" key="2">
    <source>
        <dbReference type="SAM" id="Phobius"/>
    </source>
</evidence>
<gene>
    <name evidence="3" type="ORF">HINF_LOCUS30760</name>
    <name evidence="4" type="ORF">HINF_LOCUS70800</name>
</gene>
<comment type="caution">
    <text evidence="3">The sequence shown here is derived from an EMBL/GenBank/DDBJ whole genome shotgun (WGS) entry which is preliminary data.</text>
</comment>
<evidence type="ECO:0000313" key="4">
    <source>
        <dbReference type="EMBL" id="CAL6100952.1"/>
    </source>
</evidence>
<evidence type="ECO:0000313" key="3">
    <source>
        <dbReference type="EMBL" id="CAI9943115.1"/>
    </source>
</evidence>
<organism evidence="3">
    <name type="scientific">Hexamita inflata</name>
    <dbReference type="NCBI Taxonomy" id="28002"/>
    <lineage>
        <taxon>Eukaryota</taxon>
        <taxon>Metamonada</taxon>
        <taxon>Diplomonadida</taxon>
        <taxon>Hexamitidae</taxon>
        <taxon>Hexamitinae</taxon>
        <taxon>Hexamita</taxon>
    </lineage>
</organism>
<keyword evidence="5" id="KW-1185">Reference proteome</keyword>
<evidence type="ECO:0000256" key="1">
    <source>
        <dbReference type="SAM" id="Coils"/>
    </source>
</evidence>
<proteinExistence type="predicted"/>
<keyword evidence="2" id="KW-0472">Membrane</keyword>
<keyword evidence="1" id="KW-0175">Coiled coil</keyword>
<feature type="coiled-coil region" evidence="1">
    <location>
        <begin position="73"/>
        <end position="118"/>
    </location>
</feature>
<protein>
    <submittedName>
        <fullName evidence="4">Hypothetical_protein</fullName>
    </submittedName>
</protein>
<accession>A0AA86PXH5</accession>
<dbReference type="EMBL" id="CAXDID020000536">
    <property type="protein sequence ID" value="CAL6100952.1"/>
    <property type="molecule type" value="Genomic_DNA"/>
</dbReference>
<dbReference type="Proteomes" id="UP001642409">
    <property type="component" value="Unassembled WGS sequence"/>
</dbReference>
<feature type="transmembrane region" description="Helical" evidence="2">
    <location>
        <begin position="194"/>
        <end position="212"/>
    </location>
</feature>